<sequence>MNKCKILIVDNSTIVRIGLGQVIRENFNCEILSEESSSQGVIDIFQKKIKFDIVVIGTISEEVEDLINEIKQNNSHTRILIFAKTMHYPHAMSYLIAGANGFLTQSAPGEEIALAVGKVLNQERYLCMELLEAMAQETFLNNVHRRKNSPHKSKETTHHSLNDKLSRRQKEIVEYLIKGESLSAIANHLDIKVSTVGTHKSIVFEKLGVKNVLELIEMYYGDLIV</sequence>
<dbReference type="GO" id="GO:0003677">
    <property type="term" value="F:DNA binding"/>
    <property type="evidence" value="ECO:0007669"/>
    <property type="project" value="UniProtKB-KW"/>
</dbReference>
<reference evidence="5 6" key="1">
    <citation type="submission" date="2016-10" db="EMBL/GenBank/DDBJ databases">
        <authorList>
            <person name="de Groot N.N."/>
        </authorList>
    </citation>
    <scope>NUCLEOTIDE SEQUENCE [LARGE SCALE GENOMIC DNA]</scope>
    <source>
        <strain evidence="5 6">DSM 19938</strain>
    </source>
</reference>
<dbReference type="InterPro" id="IPR001789">
    <property type="entry name" value="Sig_transdc_resp-reg_receiver"/>
</dbReference>
<evidence type="ECO:0000259" key="4">
    <source>
        <dbReference type="PROSITE" id="PS50110"/>
    </source>
</evidence>
<keyword evidence="6" id="KW-1185">Reference proteome</keyword>
<dbReference type="InterPro" id="IPR016032">
    <property type="entry name" value="Sig_transdc_resp-reg_C-effctor"/>
</dbReference>
<proteinExistence type="predicted"/>
<dbReference type="AlphaFoldDB" id="A0A1H6YW78"/>
<name>A0A1H6YW78_9BACT</name>
<dbReference type="EMBL" id="FNXY01000008">
    <property type="protein sequence ID" value="SEJ45533.1"/>
    <property type="molecule type" value="Genomic_DNA"/>
</dbReference>
<dbReference type="STRING" id="408657.SAMN04487995_4743"/>
<dbReference type="OrthoDB" id="941719at2"/>
<dbReference type="PANTHER" id="PTHR43214">
    <property type="entry name" value="TWO-COMPONENT RESPONSE REGULATOR"/>
    <property type="match status" value="1"/>
</dbReference>
<dbReference type="PROSITE" id="PS50043">
    <property type="entry name" value="HTH_LUXR_2"/>
    <property type="match status" value="1"/>
</dbReference>
<dbReference type="InterPro" id="IPR000792">
    <property type="entry name" value="Tscrpt_reg_LuxR_C"/>
</dbReference>
<evidence type="ECO:0000256" key="2">
    <source>
        <dbReference type="PROSITE-ProRule" id="PRU00169"/>
    </source>
</evidence>
<protein>
    <submittedName>
        <fullName evidence="5">Two component transcriptional regulator, LuxR family</fullName>
    </submittedName>
</protein>
<organism evidence="5 6">
    <name type="scientific">Dyadobacter koreensis</name>
    <dbReference type="NCBI Taxonomy" id="408657"/>
    <lineage>
        <taxon>Bacteria</taxon>
        <taxon>Pseudomonadati</taxon>
        <taxon>Bacteroidota</taxon>
        <taxon>Cytophagia</taxon>
        <taxon>Cytophagales</taxon>
        <taxon>Spirosomataceae</taxon>
        <taxon>Dyadobacter</taxon>
    </lineage>
</organism>
<dbReference type="Gene3D" id="3.40.50.2300">
    <property type="match status" value="1"/>
</dbReference>
<dbReference type="GO" id="GO:0006355">
    <property type="term" value="P:regulation of DNA-templated transcription"/>
    <property type="evidence" value="ECO:0007669"/>
    <property type="project" value="InterPro"/>
</dbReference>
<evidence type="ECO:0000313" key="5">
    <source>
        <dbReference type="EMBL" id="SEJ45533.1"/>
    </source>
</evidence>
<dbReference type="SUPFAM" id="SSF46894">
    <property type="entry name" value="C-terminal effector domain of the bipartite response regulators"/>
    <property type="match status" value="1"/>
</dbReference>
<dbReference type="SMART" id="SM00421">
    <property type="entry name" value="HTH_LUXR"/>
    <property type="match status" value="1"/>
</dbReference>
<dbReference type="InterPro" id="IPR011006">
    <property type="entry name" value="CheY-like_superfamily"/>
</dbReference>
<dbReference type="CDD" id="cd06170">
    <property type="entry name" value="LuxR_C_like"/>
    <property type="match status" value="1"/>
</dbReference>
<dbReference type="SUPFAM" id="SSF52172">
    <property type="entry name" value="CheY-like"/>
    <property type="match status" value="1"/>
</dbReference>
<feature type="domain" description="Response regulatory" evidence="4">
    <location>
        <begin position="5"/>
        <end position="120"/>
    </location>
</feature>
<keyword evidence="1" id="KW-0238">DNA-binding</keyword>
<accession>A0A1H6YW78</accession>
<dbReference type="Proteomes" id="UP000199532">
    <property type="component" value="Unassembled WGS sequence"/>
</dbReference>
<dbReference type="GO" id="GO:0000160">
    <property type="term" value="P:phosphorelay signal transduction system"/>
    <property type="evidence" value="ECO:0007669"/>
    <property type="project" value="InterPro"/>
</dbReference>
<comment type="caution">
    <text evidence="2">Lacks conserved residue(s) required for the propagation of feature annotation.</text>
</comment>
<evidence type="ECO:0000259" key="3">
    <source>
        <dbReference type="PROSITE" id="PS50043"/>
    </source>
</evidence>
<dbReference type="InterPro" id="IPR039420">
    <property type="entry name" value="WalR-like"/>
</dbReference>
<evidence type="ECO:0000256" key="1">
    <source>
        <dbReference type="ARBA" id="ARBA00023125"/>
    </source>
</evidence>
<dbReference type="PRINTS" id="PR00038">
    <property type="entry name" value="HTHLUXR"/>
</dbReference>
<gene>
    <name evidence="5" type="ORF">SAMN04487995_4743</name>
</gene>
<dbReference type="Pfam" id="PF00196">
    <property type="entry name" value="GerE"/>
    <property type="match status" value="1"/>
</dbReference>
<dbReference type="PROSITE" id="PS50110">
    <property type="entry name" value="RESPONSE_REGULATORY"/>
    <property type="match status" value="1"/>
</dbReference>
<evidence type="ECO:0000313" key="6">
    <source>
        <dbReference type="Proteomes" id="UP000199532"/>
    </source>
</evidence>
<feature type="domain" description="HTH luxR-type" evidence="3">
    <location>
        <begin position="158"/>
        <end position="223"/>
    </location>
</feature>
<dbReference type="RefSeq" id="WP_090338904.1">
    <property type="nucleotide sequence ID" value="NZ_FNXY01000008.1"/>
</dbReference>